<protein>
    <submittedName>
        <fullName evidence="4">Response regulator</fullName>
    </submittedName>
</protein>
<reference evidence="5" key="1">
    <citation type="journal article" date="2023" name="Mar. Drugs">
        <title>Gemmata algarum, a Novel Planctomycete Isolated from an Algal Mat, Displays Antimicrobial Activity.</title>
        <authorList>
            <person name="Kumar G."/>
            <person name="Kallscheuer N."/>
            <person name="Kashif M."/>
            <person name="Ahamad S."/>
            <person name="Jagadeeshwari U."/>
            <person name="Pannikurungottu S."/>
            <person name="Haufschild T."/>
            <person name="Kabuu M."/>
            <person name="Sasikala C."/>
            <person name="Jogler C."/>
            <person name="Ramana C."/>
        </authorList>
    </citation>
    <scope>NUCLEOTIDE SEQUENCE [LARGE SCALE GENOMIC DNA]</scope>
    <source>
        <strain evidence="5">JC673</strain>
    </source>
</reference>
<keyword evidence="5" id="KW-1185">Reference proteome</keyword>
<keyword evidence="1 2" id="KW-0597">Phosphoprotein</keyword>
<dbReference type="InterPro" id="IPR050595">
    <property type="entry name" value="Bact_response_regulator"/>
</dbReference>
<comment type="caution">
    <text evidence="4">The sequence shown here is derived from an EMBL/GenBank/DDBJ whole genome shotgun (WGS) entry which is preliminary data.</text>
</comment>
<feature type="domain" description="Response regulatory" evidence="3">
    <location>
        <begin position="18"/>
        <end position="134"/>
    </location>
</feature>
<evidence type="ECO:0000256" key="1">
    <source>
        <dbReference type="ARBA" id="ARBA00022553"/>
    </source>
</evidence>
<dbReference type="InterPro" id="IPR011006">
    <property type="entry name" value="CheY-like_superfamily"/>
</dbReference>
<dbReference type="RefSeq" id="WP_320685498.1">
    <property type="nucleotide sequence ID" value="NZ_JAXBLV010000038.1"/>
</dbReference>
<evidence type="ECO:0000313" key="4">
    <source>
        <dbReference type="EMBL" id="MDY3558600.1"/>
    </source>
</evidence>
<dbReference type="PANTHER" id="PTHR44591:SF3">
    <property type="entry name" value="RESPONSE REGULATORY DOMAIN-CONTAINING PROTEIN"/>
    <property type="match status" value="1"/>
</dbReference>
<organism evidence="4 5">
    <name type="scientific">Gemmata algarum</name>
    <dbReference type="NCBI Taxonomy" id="2975278"/>
    <lineage>
        <taxon>Bacteria</taxon>
        <taxon>Pseudomonadati</taxon>
        <taxon>Planctomycetota</taxon>
        <taxon>Planctomycetia</taxon>
        <taxon>Gemmatales</taxon>
        <taxon>Gemmataceae</taxon>
        <taxon>Gemmata</taxon>
    </lineage>
</organism>
<proteinExistence type="predicted"/>
<sequence>MCAESPGESTTEPGPPLRVLCVDDNSDAADTTVELLCAVGFEARACYSGPAALALAETFHPGVCLLDLNMPGMDGDELALRLRPDPGAGPVVLVALTAMNDDNSRRRIAAAGFDLHLVKPVDPHQLVTVVDKLWHAWEARQKPAADAKAVQ</sequence>
<dbReference type="SUPFAM" id="SSF52172">
    <property type="entry name" value="CheY-like"/>
    <property type="match status" value="1"/>
</dbReference>
<dbReference type="Gene3D" id="3.40.50.2300">
    <property type="match status" value="1"/>
</dbReference>
<dbReference type="PROSITE" id="PS50110">
    <property type="entry name" value="RESPONSE_REGULATORY"/>
    <property type="match status" value="1"/>
</dbReference>
<accession>A0ABU5EVV6</accession>
<dbReference type="SMART" id="SM00448">
    <property type="entry name" value="REC"/>
    <property type="match status" value="1"/>
</dbReference>
<evidence type="ECO:0000256" key="2">
    <source>
        <dbReference type="PROSITE-ProRule" id="PRU00169"/>
    </source>
</evidence>
<feature type="modified residue" description="4-aspartylphosphate" evidence="2">
    <location>
        <position position="67"/>
    </location>
</feature>
<evidence type="ECO:0000259" key="3">
    <source>
        <dbReference type="PROSITE" id="PS50110"/>
    </source>
</evidence>
<dbReference type="InterPro" id="IPR001789">
    <property type="entry name" value="Sig_transdc_resp-reg_receiver"/>
</dbReference>
<dbReference type="Proteomes" id="UP001272242">
    <property type="component" value="Unassembled WGS sequence"/>
</dbReference>
<evidence type="ECO:0000313" key="5">
    <source>
        <dbReference type="Proteomes" id="UP001272242"/>
    </source>
</evidence>
<dbReference type="EMBL" id="JAXBLV010000038">
    <property type="protein sequence ID" value="MDY3558600.1"/>
    <property type="molecule type" value="Genomic_DNA"/>
</dbReference>
<gene>
    <name evidence="4" type="ORF">R5W23_005722</name>
</gene>
<dbReference type="PANTHER" id="PTHR44591">
    <property type="entry name" value="STRESS RESPONSE REGULATOR PROTEIN 1"/>
    <property type="match status" value="1"/>
</dbReference>
<name>A0ABU5EVV6_9BACT</name>
<dbReference type="Pfam" id="PF00072">
    <property type="entry name" value="Response_reg"/>
    <property type="match status" value="1"/>
</dbReference>